<dbReference type="InterPro" id="IPR000836">
    <property type="entry name" value="PRTase_dom"/>
</dbReference>
<proteinExistence type="inferred from homology"/>
<dbReference type="Gene3D" id="3.40.50.2020">
    <property type="match status" value="1"/>
</dbReference>
<comment type="caution">
    <text evidence="3">The sequence shown here is derived from an EMBL/GenBank/DDBJ whole genome shotgun (WGS) entry which is preliminary data.</text>
</comment>
<accession>A0A921JS53</accession>
<dbReference type="AlphaFoldDB" id="A0A921JS53"/>
<dbReference type="InterPro" id="IPR051910">
    <property type="entry name" value="ComF/GntX_DNA_util-trans"/>
</dbReference>
<evidence type="ECO:0000313" key="3">
    <source>
        <dbReference type="EMBL" id="HJE52223.1"/>
    </source>
</evidence>
<comment type="similarity">
    <text evidence="1">Belongs to the ComF/GntX family.</text>
</comment>
<dbReference type="Proteomes" id="UP000712713">
    <property type="component" value="Unassembled WGS sequence"/>
</dbReference>
<evidence type="ECO:0000259" key="2">
    <source>
        <dbReference type="Pfam" id="PF00156"/>
    </source>
</evidence>
<dbReference type="EMBL" id="DYZF01000247">
    <property type="protein sequence ID" value="HJE52223.1"/>
    <property type="molecule type" value="Genomic_DNA"/>
</dbReference>
<name>A0A921JS53_9ACTN</name>
<reference evidence="3" key="1">
    <citation type="journal article" date="2021" name="PeerJ">
        <title>Extensive microbial diversity within the chicken gut microbiome revealed by metagenomics and culture.</title>
        <authorList>
            <person name="Gilroy R."/>
            <person name="Ravi A."/>
            <person name="Getino M."/>
            <person name="Pursley I."/>
            <person name="Horton D.L."/>
            <person name="Alikhan N.F."/>
            <person name="Baker D."/>
            <person name="Gharbi K."/>
            <person name="Hall N."/>
            <person name="Watson M."/>
            <person name="Adriaenssens E.M."/>
            <person name="Foster-Nyarko E."/>
            <person name="Jarju S."/>
            <person name="Secka A."/>
            <person name="Antonio M."/>
            <person name="Oren A."/>
            <person name="Chaudhuri R.R."/>
            <person name="La Ragione R."/>
            <person name="Hildebrand F."/>
            <person name="Pallen M.J."/>
        </authorList>
    </citation>
    <scope>NUCLEOTIDE SEQUENCE</scope>
    <source>
        <strain evidence="3">ChiGjej3B3-7470</strain>
    </source>
</reference>
<dbReference type="SUPFAM" id="SSF53271">
    <property type="entry name" value="PRTase-like"/>
    <property type="match status" value="1"/>
</dbReference>
<dbReference type="CDD" id="cd06223">
    <property type="entry name" value="PRTases_typeI"/>
    <property type="match status" value="1"/>
</dbReference>
<protein>
    <submittedName>
        <fullName evidence="3">ComF family protein</fullName>
    </submittedName>
</protein>
<dbReference type="Pfam" id="PF00156">
    <property type="entry name" value="Pribosyltran"/>
    <property type="match status" value="1"/>
</dbReference>
<evidence type="ECO:0000256" key="1">
    <source>
        <dbReference type="ARBA" id="ARBA00008007"/>
    </source>
</evidence>
<dbReference type="PANTHER" id="PTHR47505:SF1">
    <property type="entry name" value="DNA UTILIZATION PROTEIN YHGH"/>
    <property type="match status" value="1"/>
</dbReference>
<reference evidence="3" key="2">
    <citation type="submission" date="2021-09" db="EMBL/GenBank/DDBJ databases">
        <authorList>
            <person name="Gilroy R."/>
        </authorList>
    </citation>
    <scope>NUCLEOTIDE SEQUENCE</scope>
    <source>
        <strain evidence="3">ChiGjej3B3-7470</strain>
    </source>
</reference>
<gene>
    <name evidence="3" type="ORF">K8V15_09685</name>
</gene>
<sequence length="223" mass="23760">MSLLDAAADLLLGASCPCCRRPGGFGPCRECAAALDQPAHRIDRGVGVPLVAAAPYRPLLEHAIPHYKDDGALHLDRWLGKLLARSVADLDPPRSTVLVPMPSLPAATRRRGYDHARRLAHVAAKTCGLRAVALLRRTRGGADQRGLTKGQRTRNLDGALIARSIASPVIIVDDVATTGASLREAERALRQAGVSVIGAAVIAEADNQPRQLWSFPTGAWAER</sequence>
<dbReference type="InterPro" id="IPR029057">
    <property type="entry name" value="PRTase-like"/>
</dbReference>
<dbReference type="PANTHER" id="PTHR47505">
    <property type="entry name" value="DNA UTILIZATION PROTEIN YHGH"/>
    <property type="match status" value="1"/>
</dbReference>
<feature type="domain" description="Phosphoribosyltransferase" evidence="2">
    <location>
        <begin position="167"/>
        <end position="208"/>
    </location>
</feature>
<organism evidence="3 4">
    <name type="scientific">Tessaracoccus flavescens</name>
    <dbReference type="NCBI Taxonomy" id="399497"/>
    <lineage>
        <taxon>Bacteria</taxon>
        <taxon>Bacillati</taxon>
        <taxon>Actinomycetota</taxon>
        <taxon>Actinomycetes</taxon>
        <taxon>Propionibacteriales</taxon>
        <taxon>Propionibacteriaceae</taxon>
        <taxon>Tessaracoccus</taxon>
    </lineage>
</organism>
<evidence type="ECO:0000313" key="4">
    <source>
        <dbReference type="Proteomes" id="UP000712713"/>
    </source>
</evidence>